<evidence type="ECO:0000256" key="1">
    <source>
        <dbReference type="SAM" id="MobiDB-lite"/>
    </source>
</evidence>
<evidence type="ECO:0000313" key="3">
    <source>
        <dbReference type="Proteomes" id="UP000222163"/>
    </source>
</evidence>
<feature type="non-terminal residue" evidence="2">
    <location>
        <position position="1"/>
    </location>
</feature>
<name>A0A2G1BPG4_9FLAO</name>
<protein>
    <submittedName>
        <fullName evidence="2">Uncharacterized protein</fullName>
    </submittedName>
</protein>
<evidence type="ECO:0000313" key="2">
    <source>
        <dbReference type="EMBL" id="PHN95946.1"/>
    </source>
</evidence>
<feature type="region of interest" description="Disordered" evidence="1">
    <location>
        <begin position="18"/>
        <end position="44"/>
    </location>
</feature>
<reference evidence="2 3" key="1">
    <citation type="journal article" date="2016" name="Nat. Commun.">
        <title>Microbial interactions lead to rapid micro-scale successions on model marine particles.</title>
        <authorList>
            <person name="Datta M.S."/>
            <person name="Sliwerska E."/>
            <person name="Gore J."/>
            <person name="Polz M.F."/>
            <person name="Cordero O.X."/>
        </authorList>
    </citation>
    <scope>NUCLEOTIDE SEQUENCE [LARGE SCALE GENOMIC DNA]</scope>
    <source>
        <strain evidence="2 3">4G03</strain>
    </source>
</reference>
<comment type="caution">
    <text evidence="2">The sequence shown here is derived from an EMBL/GenBank/DDBJ whole genome shotgun (WGS) entry which is preliminary data.</text>
</comment>
<gene>
    <name evidence="2" type="ORF">CSC81_17670</name>
</gene>
<organism evidence="2 3">
    <name type="scientific">Tenacibaculum discolor</name>
    <dbReference type="NCBI Taxonomy" id="361581"/>
    <lineage>
        <taxon>Bacteria</taxon>
        <taxon>Pseudomonadati</taxon>
        <taxon>Bacteroidota</taxon>
        <taxon>Flavobacteriia</taxon>
        <taxon>Flavobacteriales</taxon>
        <taxon>Flavobacteriaceae</taxon>
        <taxon>Tenacibaculum</taxon>
    </lineage>
</organism>
<accession>A0A2G1BPG4</accession>
<dbReference type="Proteomes" id="UP000222163">
    <property type="component" value="Unassembled WGS sequence"/>
</dbReference>
<sequence>PRPPLVPDTALVRAGGLQERGPRRRGCRGWRPGPGRSAGSGSGQGWCATSWQYLRSLPPQGWIPWARDRRPWAWPCRRACPP</sequence>
<dbReference type="EMBL" id="PDUU01000782">
    <property type="protein sequence ID" value="PHN95946.1"/>
    <property type="molecule type" value="Genomic_DNA"/>
</dbReference>
<dbReference type="AlphaFoldDB" id="A0A2G1BPG4"/>
<proteinExistence type="predicted"/>